<evidence type="ECO:0000313" key="3">
    <source>
        <dbReference type="EMBL" id="KRL88199.1"/>
    </source>
</evidence>
<feature type="compositionally biased region" description="Low complexity" evidence="1">
    <location>
        <begin position="498"/>
        <end position="509"/>
    </location>
</feature>
<keyword evidence="2" id="KW-1133">Transmembrane helix</keyword>
<accession>A0A0R1U4N2</accession>
<protein>
    <submittedName>
        <fullName evidence="3">Uncharacterized protein</fullName>
    </submittedName>
</protein>
<dbReference type="CDD" id="cd00688">
    <property type="entry name" value="ISOPREN_C2_like"/>
    <property type="match status" value="1"/>
</dbReference>
<organism evidence="3 4">
    <name type="scientific">Lacticaseibacillus pantheris DSM 15945 = JCM 12539 = NBRC 106106</name>
    <dbReference type="NCBI Taxonomy" id="1423783"/>
    <lineage>
        <taxon>Bacteria</taxon>
        <taxon>Bacillati</taxon>
        <taxon>Bacillota</taxon>
        <taxon>Bacilli</taxon>
        <taxon>Lactobacillales</taxon>
        <taxon>Lactobacillaceae</taxon>
        <taxon>Lacticaseibacillus</taxon>
    </lineage>
</organism>
<evidence type="ECO:0000256" key="2">
    <source>
        <dbReference type="SAM" id="Phobius"/>
    </source>
</evidence>
<dbReference type="EMBL" id="AZFJ01000006">
    <property type="protein sequence ID" value="KRL88199.1"/>
    <property type="molecule type" value="Genomic_DNA"/>
</dbReference>
<evidence type="ECO:0000256" key="1">
    <source>
        <dbReference type="SAM" id="MobiDB-lite"/>
    </source>
</evidence>
<dbReference type="RefSeq" id="WP_056956121.1">
    <property type="nucleotide sequence ID" value="NZ_AZFJ01000006.1"/>
</dbReference>
<feature type="compositionally biased region" description="Polar residues" evidence="1">
    <location>
        <begin position="389"/>
        <end position="408"/>
    </location>
</feature>
<keyword evidence="2" id="KW-0812">Transmembrane</keyword>
<dbReference type="InterPro" id="IPR008930">
    <property type="entry name" value="Terpenoid_cyclase/PrenylTrfase"/>
</dbReference>
<keyword evidence="4" id="KW-1185">Reference proteome</keyword>
<dbReference type="PATRIC" id="fig|1423783.4.peg.63"/>
<feature type="compositionally biased region" description="Polar residues" evidence="1">
    <location>
        <begin position="440"/>
        <end position="466"/>
    </location>
</feature>
<sequence length="586" mass="62157">MGEQQHRWRRVVAFWAIIVTMVVSLGGPQLVQAAETGATATTSASTVDASLTAIDSALSQTRNYVQGRFADADSSTQLYGSEWMIMDLARDDPKTALPLYTNYYNSIASYLKENNGELSSNAYTEYSRVTLALTALGINAQSIGGYDLFDYLSDYQKTIYQGINGAIFALIAVNSNPQYHFTQPAGVTDYTTKEKLVDYIISKELSDGGWALFGSKSDPDITSMALQALAPFKNTSVDANHAVTNAIDKGVGVLASMENSDGSYTSWGTVNSNSTAQVVTALAALGINPTSGEFDHNGNNPVTALLSYHVNGSGFMYTFTDSTAKTGTVNGMATEQDYYALIAYRRYLTGATSLYNMSDTTLTTGQTAPDNSGDTDSGSDKSDDTTPSNQDSSTGTETNQQPSTNTQTDNDKKDAPQSATTTTSDGNSTSTDSGDKHPQSKNGQGITTGQPTKGAGFTTSSAAPVNPQTVLAGRAVNKSTSVPTTTTANLGGTIATAATTGTSAPSTKSKTTKKKSHSKGWTFSSKNYKPKGSTSSQKASKKDTQAAKTNGGTNYVLLWTTLVVLIILFSAVYSWRRHLGRGHKHE</sequence>
<dbReference type="OrthoDB" id="411361at2"/>
<dbReference type="Gene3D" id="1.50.10.20">
    <property type="match status" value="1"/>
</dbReference>
<feature type="region of interest" description="Disordered" evidence="1">
    <location>
        <begin position="362"/>
        <end position="466"/>
    </location>
</feature>
<dbReference type="STRING" id="1423783.FC50_GL000056"/>
<keyword evidence="2" id="KW-0472">Membrane</keyword>
<dbReference type="SUPFAM" id="SSF48239">
    <property type="entry name" value="Terpenoid cyclases/Protein prenyltransferases"/>
    <property type="match status" value="1"/>
</dbReference>
<evidence type="ECO:0000313" key="4">
    <source>
        <dbReference type="Proteomes" id="UP000051922"/>
    </source>
</evidence>
<feature type="compositionally biased region" description="Polar residues" evidence="1">
    <location>
        <begin position="523"/>
        <end position="538"/>
    </location>
</feature>
<feature type="compositionally biased region" description="Low complexity" evidence="1">
    <location>
        <begin position="420"/>
        <end position="432"/>
    </location>
</feature>
<gene>
    <name evidence="3" type="ORF">FC50_GL000056</name>
</gene>
<dbReference type="Proteomes" id="UP000051922">
    <property type="component" value="Unassembled WGS sequence"/>
</dbReference>
<dbReference type="AlphaFoldDB" id="A0A0R1U4N2"/>
<name>A0A0R1U4N2_9LACO</name>
<feature type="region of interest" description="Disordered" evidence="1">
    <location>
        <begin position="498"/>
        <end position="547"/>
    </location>
</feature>
<proteinExistence type="predicted"/>
<comment type="caution">
    <text evidence="3">The sequence shown here is derived from an EMBL/GenBank/DDBJ whole genome shotgun (WGS) entry which is preliminary data.</text>
</comment>
<feature type="transmembrane region" description="Helical" evidence="2">
    <location>
        <begin position="555"/>
        <end position="575"/>
    </location>
</feature>
<reference evidence="3 4" key="1">
    <citation type="journal article" date="2015" name="Genome Announc.">
        <title>Expanding the biotechnology potential of lactobacilli through comparative genomics of 213 strains and associated genera.</title>
        <authorList>
            <person name="Sun Z."/>
            <person name="Harris H.M."/>
            <person name="McCann A."/>
            <person name="Guo C."/>
            <person name="Argimon S."/>
            <person name="Zhang W."/>
            <person name="Yang X."/>
            <person name="Jeffery I.B."/>
            <person name="Cooney J.C."/>
            <person name="Kagawa T.F."/>
            <person name="Liu W."/>
            <person name="Song Y."/>
            <person name="Salvetti E."/>
            <person name="Wrobel A."/>
            <person name="Rasinkangas P."/>
            <person name="Parkhill J."/>
            <person name="Rea M.C."/>
            <person name="O'Sullivan O."/>
            <person name="Ritari J."/>
            <person name="Douillard F.P."/>
            <person name="Paul Ross R."/>
            <person name="Yang R."/>
            <person name="Briner A.E."/>
            <person name="Felis G.E."/>
            <person name="de Vos W.M."/>
            <person name="Barrangou R."/>
            <person name="Klaenhammer T.R."/>
            <person name="Caufield P.W."/>
            <person name="Cui Y."/>
            <person name="Zhang H."/>
            <person name="O'Toole P.W."/>
        </authorList>
    </citation>
    <scope>NUCLEOTIDE SEQUENCE [LARGE SCALE GENOMIC DNA]</scope>
    <source>
        <strain evidence="3 4">DSM 15945</strain>
    </source>
</reference>